<feature type="active site" description="Nucleophile" evidence="6">
    <location>
        <position position="110"/>
    </location>
</feature>
<dbReference type="RefSeq" id="WP_315604540.1">
    <property type="nucleotide sequence ID" value="NZ_CP130318.1"/>
</dbReference>
<dbReference type="AlphaFoldDB" id="A0AA96RCP3"/>
<dbReference type="InterPro" id="IPR029062">
    <property type="entry name" value="Class_I_gatase-like"/>
</dbReference>
<feature type="domain" description="LD-carboxypeptidase N-terminal" evidence="7">
    <location>
        <begin position="14"/>
        <end position="128"/>
    </location>
</feature>
<dbReference type="PANTHER" id="PTHR30237:SF2">
    <property type="entry name" value="MUREIN TETRAPEPTIDE CARBOXYPEPTIDASE"/>
    <property type="match status" value="1"/>
</dbReference>
<dbReference type="Proteomes" id="UP001305702">
    <property type="component" value="Chromosome"/>
</dbReference>
<dbReference type="CDD" id="cd07025">
    <property type="entry name" value="Peptidase_S66"/>
    <property type="match status" value="1"/>
</dbReference>
<accession>A0AA96RCP3</accession>
<dbReference type="PIRSF" id="PIRSF028757">
    <property type="entry name" value="LD-carboxypeptidase"/>
    <property type="match status" value="1"/>
</dbReference>
<dbReference type="EMBL" id="CP130318">
    <property type="protein sequence ID" value="WNQ10765.1"/>
    <property type="molecule type" value="Genomic_DNA"/>
</dbReference>
<evidence type="ECO:0000256" key="3">
    <source>
        <dbReference type="ARBA" id="ARBA00022670"/>
    </source>
</evidence>
<keyword evidence="2" id="KW-0121">Carboxypeptidase</keyword>
<dbReference type="GO" id="GO:0008236">
    <property type="term" value="F:serine-type peptidase activity"/>
    <property type="evidence" value="ECO:0007669"/>
    <property type="project" value="UniProtKB-KW"/>
</dbReference>
<dbReference type="Pfam" id="PF02016">
    <property type="entry name" value="Peptidase_S66"/>
    <property type="match status" value="1"/>
</dbReference>
<keyword evidence="3" id="KW-0645">Protease</keyword>
<dbReference type="KEGG" id="paun:MJA45_24610"/>
<name>A0AA96RCP3_9BACL</name>
<dbReference type="InterPro" id="IPR003507">
    <property type="entry name" value="S66_fam"/>
</dbReference>
<dbReference type="InterPro" id="IPR027461">
    <property type="entry name" value="Carboxypeptidase_A_C_sf"/>
</dbReference>
<evidence type="ECO:0000256" key="2">
    <source>
        <dbReference type="ARBA" id="ARBA00022645"/>
    </source>
</evidence>
<evidence type="ECO:0000256" key="1">
    <source>
        <dbReference type="ARBA" id="ARBA00010233"/>
    </source>
</evidence>
<gene>
    <name evidence="9" type="ORF">MJA45_24610</name>
</gene>
<dbReference type="PANTHER" id="PTHR30237">
    <property type="entry name" value="MURAMOYLTETRAPEPTIDE CARBOXYPEPTIDASE"/>
    <property type="match status" value="1"/>
</dbReference>
<keyword evidence="10" id="KW-1185">Reference proteome</keyword>
<dbReference type="Gene3D" id="3.50.30.60">
    <property type="entry name" value="LD-carboxypeptidase A C-terminal domain-like"/>
    <property type="match status" value="1"/>
</dbReference>
<comment type="similarity">
    <text evidence="1">Belongs to the peptidase S66 family.</text>
</comment>
<keyword evidence="5" id="KW-0720">Serine protease</keyword>
<dbReference type="GO" id="GO:0006508">
    <property type="term" value="P:proteolysis"/>
    <property type="evidence" value="ECO:0007669"/>
    <property type="project" value="UniProtKB-KW"/>
</dbReference>
<evidence type="ECO:0000256" key="4">
    <source>
        <dbReference type="ARBA" id="ARBA00022801"/>
    </source>
</evidence>
<dbReference type="Gene3D" id="3.40.50.10740">
    <property type="entry name" value="Class I glutamine amidotransferase-like"/>
    <property type="match status" value="1"/>
</dbReference>
<feature type="active site" description="Charge relay system" evidence="6">
    <location>
        <position position="209"/>
    </location>
</feature>
<dbReference type="SUPFAM" id="SSF141986">
    <property type="entry name" value="LD-carboxypeptidase A C-terminal domain-like"/>
    <property type="match status" value="1"/>
</dbReference>
<feature type="active site" description="Charge relay system" evidence="6">
    <location>
        <position position="276"/>
    </location>
</feature>
<organism evidence="9 10">
    <name type="scientific">Paenibacillus aurantius</name>
    <dbReference type="NCBI Taxonomy" id="2918900"/>
    <lineage>
        <taxon>Bacteria</taxon>
        <taxon>Bacillati</taxon>
        <taxon>Bacillota</taxon>
        <taxon>Bacilli</taxon>
        <taxon>Bacillales</taxon>
        <taxon>Paenibacillaceae</taxon>
        <taxon>Paenibacillus</taxon>
    </lineage>
</organism>
<evidence type="ECO:0000259" key="7">
    <source>
        <dbReference type="Pfam" id="PF02016"/>
    </source>
</evidence>
<dbReference type="InterPro" id="IPR040921">
    <property type="entry name" value="Peptidase_S66C"/>
</dbReference>
<evidence type="ECO:0000256" key="5">
    <source>
        <dbReference type="ARBA" id="ARBA00022825"/>
    </source>
</evidence>
<proteinExistence type="inferred from homology"/>
<evidence type="ECO:0000313" key="9">
    <source>
        <dbReference type="EMBL" id="WNQ10765.1"/>
    </source>
</evidence>
<dbReference type="InterPro" id="IPR040449">
    <property type="entry name" value="Peptidase_S66_N"/>
</dbReference>
<dbReference type="Pfam" id="PF17676">
    <property type="entry name" value="Peptidase_S66C"/>
    <property type="match status" value="1"/>
</dbReference>
<protein>
    <submittedName>
        <fullName evidence="9">LD-carboxypeptidase</fullName>
    </submittedName>
</protein>
<dbReference type="InterPro" id="IPR027478">
    <property type="entry name" value="LdcA_N"/>
</dbReference>
<dbReference type="SUPFAM" id="SSF52317">
    <property type="entry name" value="Class I glutamine amidotransferase-like"/>
    <property type="match status" value="1"/>
</dbReference>
<dbReference type="GO" id="GO:0004180">
    <property type="term" value="F:carboxypeptidase activity"/>
    <property type="evidence" value="ECO:0007669"/>
    <property type="project" value="UniProtKB-KW"/>
</dbReference>
<reference evidence="9 10" key="1">
    <citation type="submission" date="2022-02" db="EMBL/GenBank/DDBJ databases">
        <title>Paenibacillus sp. MBLB1776 Whole Genome Shotgun Sequencing.</title>
        <authorList>
            <person name="Hwang C.Y."/>
            <person name="Cho E.-S."/>
            <person name="Seo M.-J."/>
        </authorList>
    </citation>
    <scope>NUCLEOTIDE SEQUENCE [LARGE SCALE GENOMIC DNA]</scope>
    <source>
        <strain evidence="9 10">MBLB1776</strain>
    </source>
</reference>
<evidence type="ECO:0000256" key="6">
    <source>
        <dbReference type="PIRSR" id="PIRSR028757-1"/>
    </source>
</evidence>
<evidence type="ECO:0000313" key="10">
    <source>
        <dbReference type="Proteomes" id="UP001305702"/>
    </source>
</evidence>
<sequence>MALKPPRLQAGDTIGIVTLGSPLAPDIINSGLDVVRGMGFQVVLGKYVYANNGYLAGTEEQRASDLMSMFTNDQVKLILPSRGGVGVSGILPYLDFSVIRQNPKLITGYSDITVLLNALAQYADLITLQSLLLIDFRANTPAYNYNQFFAATSVVSETRPIVNPPNMPLVSRVPGNVTGPIVGGNLTSFIGTLGTPYETDTKGKILLLEETHEPINTVYRYMKHLQLAGKFDDCLGIVIGECTACQIAYGATYENLIQDFLVPLGKPLMTGLASAHGVYKAAIPIGARVNLNTEANTLTIVETTIT</sequence>
<feature type="domain" description="LD-carboxypeptidase C-terminal" evidence="8">
    <location>
        <begin position="178"/>
        <end position="291"/>
    </location>
</feature>
<keyword evidence="4" id="KW-0378">Hydrolase</keyword>
<evidence type="ECO:0000259" key="8">
    <source>
        <dbReference type="Pfam" id="PF17676"/>
    </source>
</evidence>